<organism evidence="1 2">
    <name type="scientific">Candidatus Methanoperedens nitratireducens</name>
    <dbReference type="NCBI Taxonomy" id="1392998"/>
    <lineage>
        <taxon>Archaea</taxon>
        <taxon>Methanobacteriati</taxon>
        <taxon>Methanobacteriota</taxon>
        <taxon>Stenosarchaea group</taxon>
        <taxon>Methanomicrobia</taxon>
        <taxon>Methanosarcinales</taxon>
        <taxon>ANME-2 cluster</taxon>
        <taxon>Candidatus Methanoperedentaceae</taxon>
        <taxon>Candidatus Methanoperedens</taxon>
    </lineage>
</organism>
<evidence type="ECO:0000313" key="1">
    <source>
        <dbReference type="EMBL" id="SNQ59646.1"/>
    </source>
</evidence>
<protein>
    <submittedName>
        <fullName evidence="1">Uncharacterized protein</fullName>
    </submittedName>
</protein>
<gene>
    <name evidence="1" type="ORF">MNV_1250026</name>
</gene>
<dbReference type="Proteomes" id="UP000218615">
    <property type="component" value="Unassembled WGS sequence"/>
</dbReference>
<name>A0A284VK30_9EURY</name>
<dbReference type="AlphaFoldDB" id="A0A284VK30"/>
<evidence type="ECO:0000313" key="2">
    <source>
        <dbReference type="Proteomes" id="UP000218615"/>
    </source>
</evidence>
<keyword evidence="2" id="KW-1185">Reference proteome</keyword>
<proteinExistence type="predicted"/>
<reference evidence="2" key="1">
    <citation type="submission" date="2017-06" db="EMBL/GenBank/DDBJ databases">
        <authorList>
            <person name="Cremers G."/>
        </authorList>
    </citation>
    <scope>NUCLEOTIDE SEQUENCE [LARGE SCALE GENOMIC DNA]</scope>
</reference>
<accession>A0A284VK30</accession>
<dbReference type="EMBL" id="FZMP01000030">
    <property type="protein sequence ID" value="SNQ59646.1"/>
    <property type="molecule type" value="Genomic_DNA"/>
</dbReference>
<sequence length="52" mass="5983">MSDNIAVKLESLRIDYHVYFKYAGEGPAGVYHTRCHIGCKRGNQNINEKRKT</sequence>